<organism evidence="7 8">
    <name type="scientific">Psylliodes chrysocephalus</name>
    <dbReference type="NCBI Taxonomy" id="3402493"/>
    <lineage>
        <taxon>Eukaryota</taxon>
        <taxon>Metazoa</taxon>
        <taxon>Ecdysozoa</taxon>
        <taxon>Arthropoda</taxon>
        <taxon>Hexapoda</taxon>
        <taxon>Insecta</taxon>
        <taxon>Pterygota</taxon>
        <taxon>Neoptera</taxon>
        <taxon>Endopterygota</taxon>
        <taxon>Coleoptera</taxon>
        <taxon>Polyphaga</taxon>
        <taxon>Cucujiformia</taxon>
        <taxon>Chrysomeloidea</taxon>
        <taxon>Chrysomelidae</taxon>
        <taxon>Galerucinae</taxon>
        <taxon>Alticini</taxon>
        <taxon>Psylliodes</taxon>
    </lineage>
</organism>
<keyword evidence="2" id="KW-0479">Metal-binding</keyword>
<dbReference type="Pfam" id="PF08240">
    <property type="entry name" value="ADH_N"/>
    <property type="match status" value="1"/>
</dbReference>
<dbReference type="Gene3D" id="3.40.50.720">
    <property type="entry name" value="NAD(P)-binding Rossmann-like Domain"/>
    <property type="match status" value="1"/>
</dbReference>
<dbReference type="PROSITE" id="PS00059">
    <property type="entry name" value="ADH_ZINC"/>
    <property type="match status" value="1"/>
</dbReference>
<reference evidence="7" key="1">
    <citation type="submission" date="2022-01" db="EMBL/GenBank/DDBJ databases">
        <authorList>
            <person name="King R."/>
        </authorList>
    </citation>
    <scope>NUCLEOTIDE SEQUENCE</scope>
</reference>
<proteinExistence type="predicted"/>
<dbReference type="SUPFAM" id="SSF50129">
    <property type="entry name" value="GroES-like"/>
    <property type="match status" value="1"/>
</dbReference>
<dbReference type="PANTHER" id="PTHR43401">
    <property type="entry name" value="L-THREONINE 3-DEHYDROGENASE"/>
    <property type="match status" value="1"/>
</dbReference>
<evidence type="ECO:0000256" key="4">
    <source>
        <dbReference type="ARBA" id="ARBA00023002"/>
    </source>
</evidence>
<keyword evidence="8" id="KW-1185">Reference proteome</keyword>
<evidence type="ECO:0000313" key="7">
    <source>
        <dbReference type="EMBL" id="CAH1107904.1"/>
    </source>
</evidence>
<sequence>MKALHFFSNTKKVQLVKLPIPKITEPSDVLVKIAYSGICGTDIHIMKGKFPTREGPLILGHEFSGTVVELGENVTTFKKGDKIAVDPNNSCRSCQSCHLGKPHFCTGTNNNIGTFADGGFSEYVVVPGHMVHKLPEVVNLKQAALAEPLSFISHGYDVIEPIPVGSKILITGTGIIGTLWACVLHLKGHRNVTICEPNKARLDIIKKLELGFTLLTPEELKENRTKNSNYAFNFVIDCSGYAPIIEYGINLLQKCGKHCCFGVASPEAEIKINPFKMFFNEWTIVGSKINPYSFPKALGLLEAMSDRYVDFQKMGIKIYKLDEYAKAFSELINGTVLKVVFQFK</sequence>
<dbReference type="InterPro" id="IPR013154">
    <property type="entry name" value="ADH-like_N"/>
</dbReference>
<evidence type="ECO:0000313" key="8">
    <source>
        <dbReference type="Proteomes" id="UP001153636"/>
    </source>
</evidence>
<evidence type="ECO:0000259" key="6">
    <source>
        <dbReference type="Pfam" id="PF16912"/>
    </source>
</evidence>
<dbReference type="InterPro" id="IPR036291">
    <property type="entry name" value="NAD(P)-bd_dom_sf"/>
</dbReference>
<evidence type="ECO:0000256" key="1">
    <source>
        <dbReference type="ARBA" id="ARBA00001947"/>
    </source>
</evidence>
<comment type="cofactor">
    <cofactor evidence="1">
        <name>Zn(2+)</name>
        <dbReference type="ChEBI" id="CHEBI:29105"/>
    </cofactor>
</comment>
<dbReference type="Gene3D" id="3.90.180.10">
    <property type="entry name" value="Medium-chain alcohol dehydrogenases, catalytic domain"/>
    <property type="match status" value="1"/>
</dbReference>
<evidence type="ECO:0008006" key="9">
    <source>
        <dbReference type="Google" id="ProtNLM"/>
    </source>
</evidence>
<protein>
    <recommendedName>
        <fullName evidence="9">Alcohol dehydrogenase</fullName>
    </recommendedName>
</protein>
<dbReference type="InterPro" id="IPR011032">
    <property type="entry name" value="GroES-like_sf"/>
</dbReference>
<feature type="domain" description="Alcohol dehydrogenase-like N-terminal" evidence="5">
    <location>
        <begin position="26"/>
        <end position="136"/>
    </location>
</feature>
<dbReference type="Proteomes" id="UP001153636">
    <property type="component" value="Chromosome 3"/>
</dbReference>
<gene>
    <name evidence="7" type="ORF">PSYICH_LOCUS9713</name>
</gene>
<accession>A0A9P0CZS3</accession>
<evidence type="ECO:0000259" key="5">
    <source>
        <dbReference type="Pfam" id="PF08240"/>
    </source>
</evidence>
<dbReference type="PANTHER" id="PTHR43401:SF2">
    <property type="entry name" value="L-THREONINE 3-DEHYDROGENASE"/>
    <property type="match status" value="1"/>
</dbReference>
<dbReference type="Pfam" id="PF16912">
    <property type="entry name" value="Glu_dehyd_C"/>
    <property type="match status" value="1"/>
</dbReference>
<dbReference type="InterPro" id="IPR002328">
    <property type="entry name" value="ADH_Zn_CS"/>
</dbReference>
<dbReference type="GO" id="GO:0008270">
    <property type="term" value="F:zinc ion binding"/>
    <property type="evidence" value="ECO:0007669"/>
    <property type="project" value="InterPro"/>
</dbReference>
<evidence type="ECO:0000256" key="3">
    <source>
        <dbReference type="ARBA" id="ARBA00022833"/>
    </source>
</evidence>
<keyword evidence="3" id="KW-0862">Zinc</keyword>
<name>A0A9P0CZS3_9CUCU</name>
<dbReference type="OrthoDB" id="3941538at2759"/>
<dbReference type="SUPFAM" id="SSF51735">
    <property type="entry name" value="NAD(P)-binding Rossmann-fold domains"/>
    <property type="match status" value="1"/>
</dbReference>
<feature type="domain" description="Glucose dehydrogenase C-terminal" evidence="6">
    <location>
        <begin position="144"/>
        <end position="342"/>
    </location>
</feature>
<dbReference type="EMBL" id="OV651815">
    <property type="protein sequence ID" value="CAH1107904.1"/>
    <property type="molecule type" value="Genomic_DNA"/>
</dbReference>
<dbReference type="InterPro" id="IPR050129">
    <property type="entry name" value="Zn_alcohol_dh"/>
</dbReference>
<evidence type="ECO:0000256" key="2">
    <source>
        <dbReference type="ARBA" id="ARBA00022723"/>
    </source>
</evidence>
<keyword evidence="4" id="KW-0560">Oxidoreductase</keyword>
<dbReference type="AlphaFoldDB" id="A0A9P0CZS3"/>
<dbReference type="GO" id="GO:0016491">
    <property type="term" value="F:oxidoreductase activity"/>
    <property type="evidence" value="ECO:0007669"/>
    <property type="project" value="UniProtKB-KW"/>
</dbReference>
<dbReference type="InterPro" id="IPR031640">
    <property type="entry name" value="Glu_dehyd_C"/>
</dbReference>